<feature type="region of interest" description="Disordered" evidence="1">
    <location>
        <begin position="26"/>
        <end position="64"/>
    </location>
</feature>
<dbReference type="AlphaFoldDB" id="A0A1I1RZF7"/>
<keyword evidence="3" id="KW-1185">Reference proteome</keyword>
<organism evidence="2 3">
    <name type="scientific">Lentibacillus persicus</name>
    <dbReference type="NCBI Taxonomy" id="640948"/>
    <lineage>
        <taxon>Bacteria</taxon>
        <taxon>Bacillati</taxon>
        <taxon>Bacillota</taxon>
        <taxon>Bacilli</taxon>
        <taxon>Bacillales</taxon>
        <taxon>Bacillaceae</taxon>
        <taxon>Lentibacillus</taxon>
    </lineage>
</organism>
<dbReference type="EMBL" id="FOMR01000001">
    <property type="protein sequence ID" value="SFD36913.1"/>
    <property type="molecule type" value="Genomic_DNA"/>
</dbReference>
<dbReference type="STRING" id="640948.SAMN05216238_10123"/>
<accession>A0A1I1RZF7</accession>
<evidence type="ECO:0000256" key="1">
    <source>
        <dbReference type="SAM" id="MobiDB-lite"/>
    </source>
</evidence>
<gene>
    <name evidence="2" type="ORF">SAMN05216238_10123</name>
</gene>
<sequence>MRRRTKICAGELKYVPENKNMFRRADASARGRVKRRAQSNTSLNMLRSARNPASLKSPADGEHPGIPAASLERLINFHSVAIHI</sequence>
<name>A0A1I1RZF7_9BACI</name>
<protein>
    <submittedName>
        <fullName evidence="2">Uncharacterized protein</fullName>
    </submittedName>
</protein>
<evidence type="ECO:0000313" key="2">
    <source>
        <dbReference type="EMBL" id="SFD36913.1"/>
    </source>
</evidence>
<dbReference type="Proteomes" id="UP000199474">
    <property type="component" value="Unassembled WGS sequence"/>
</dbReference>
<evidence type="ECO:0000313" key="3">
    <source>
        <dbReference type="Proteomes" id="UP000199474"/>
    </source>
</evidence>
<proteinExistence type="predicted"/>
<reference evidence="3" key="1">
    <citation type="submission" date="2016-10" db="EMBL/GenBank/DDBJ databases">
        <authorList>
            <person name="Varghese N."/>
            <person name="Submissions S."/>
        </authorList>
    </citation>
    <scope>NUCLEOTIDE SEQUENCE [LARGE SCALE GENOMIC DNA]</scope>
    <source>
        <strain evidence="3">DSM 22530</strain>
    </source>
</reference>